<name>A0A8H7R009_9FUNG</name>
<keyword evidence="3" id="KW-1185">Reference proteome</keyword>
<gene>
    <name evidence="2" type="ORF">INT46_010394</name>
</gene>
<feature type="region of interest" description="Disordered" evidence="1">
    <location>
        <begin position="205"/>
        <end position="225"/>
    </location>
</feature>
<organism evidence="2 3">
    <name type="scientific">Mucor plumbeus</name>
    <dbReference type="NCBI Taxonomy" id="97098"/>
    <lineage>
        <taxon>Eukaryota</taxon>
        <taxon>Fungi</taxon>
        <taxon>Fungi incertae sedis</taxon>
        <taxon>Mucoromycota</taxon>
        <taxon>Mucoromycotina</taxon>
        <taxon>Mucoromycetes</taxon>
        <taxon>Mucorales</taxon>
        <taxon>Mucorineae</taxon>
        <taxon>Mucoraceae</taxon>
        <taxon>Mucor</taxon>
    </lineage>
</organism>
<dbReference type="AlphaFoldDB" id="A0A8H7R009"/>
<protein>
    <submittedName>
        <fullName evidence="2">Uncharacterized protein</fullName>
    </submittedName>
</protein>
<evidence type="ECO:0000313" key="2">
    <source>
        <dbReference type="EMBL" id="KAG2201400.1"/>
    </source>
</evidence>
<evidence type="ECO:0000256" key="1">
    <source>
        <dbReference type="SAM" id="MobiDB-lite"/>
    </source>
</evidence>
<comment type="caution">
    <text evidence="2">The sequence shown here is derived from an EMBL/GenBank/DDBJ whole genome shotgun (WGS) entry which is preliminary data.</text>
</comment>
<sequence length="238" mass="28136">MLLAQPFDPFNNEQSQQKKLPFFARCKFISQRTKRVLCNLKNRAHTARSFQTMMLPNNHFMLTPPPPQPQPWYCSYGGCYDPYLMLGPPPHPHPRPHPHPHPHPHPMHFPPMPPHQSMPYSICVHLASCPINNCNNQPQYHNEGRQYQQSYKDNSSFTESTLYSSSSSLFDDEKEQIEYEQNDYNIKRGRSESNITATPSILTRSNSDVLHNRQQQYQRRRPYMQHRWSSQNDAYYYE</sequence>
<evidence type="ECO:0000313" key="3">
    <source>
        <dbReference type="Proteomes" id="UP000650833"/>
    </source>
</evidence>
<reference evidence="2" key="1">
    <citation type="submission" date="2020-12" db="EMBL/GenBank/DDBJ databases">
        <title>Metabolic potential, ecology and presence of endohyphal bacteria is reflected in genomic diversity of Mucoromycotina.</title>
        <authorList>
            <person name="Muszewska A."/>
            <person name="Okrasinska A."/>
            <person name="Steczkiewicz K."/>
            <person name="Drgas O."/>
            <person name="Orlowska M."/>
            <person name="Perlinska-Lenart U."/>
            <person name="Aleksandrzak-Piekarczyk T."/>
            <person name="Szatraj K."/>
            <person name="Zielenkiewicz U."/>
            <person name="Pilsyk S."/>
            <person name="Malc E."/>
            <person name="Mieczkowski P."/>
            <person name="Kruszewska J.S."/>
            <person name="Biernat P."/>
            <person name="Pawlowska J."/>
        </authorList>
    </citation>
    <scope>NUCLEOTIDE SEQUENCE</scope>
    <source>
        <strain evidence="2">CBS 226.32</strain>
    </source>
</reference>
<accession>A0A8H7R009</accession>
<proteinExistence type="predicted"/>
<dbReference type="Proteomes" id="UP000650833">
    <property type="component" value="Unassembled WGS sequence"/>
</dbReference>
<dbReference type="EMBL" id="JAEPRC010000286">
    <property type="protein sequence ID" value="KAG2201400.1"/>
    <property type="molecule type" value="Genomic_DNA"/>
</dbReference>
<dbReference type="OrthoDB" id="2290165at2759"/>